<evidence type="ECO:0000313" key="13">
    <source>
        <dbReference type="EMBL" id="GAA0716305.1"/>
    </source>
</evidence>
<feature type="binding site" evidence="9">
    <location>
        <position position="166"/>
    </location>
    <ligand>
        <name>2-[(2R,5Z)-2-carboxy-4-methylthiazol-5(2H)-ylidene]ethyl phosphate</name>
        <dbReference type="ChEBI" id="CHEBI:62899"/>
    </ligand>
</feature>
<dbReference type="RefSeq" id="WP_343791124.1">
    <property type="nucleotide sequence ID" value="NZ_BAAAEU010000010.1"/>
</dbReference>
<dbReference type="Proteomes" id="UP001501523">
    <property type="component" value="Unassembled WGS sequence"/>
</dbReference>
<comment type="similarity">
    <text evidence="9 10">Belongs to the thiamine-phosphate synthase family.</text>
</comment>
<feature type="binding site" evidence="9">
    <location>
        <begin position="137"/>
        <end position="139"/>
    </location>
    <ligand>
        <name>2-[(2R,5Z)-2-carboxy-4-methylthiazol-5(2H)-ylidene]ethyl phosphate</name>
        <dbReference type="ChEBI" id="CHEBI:62899"/>
    </ligand>
</feature>
<evidence type="ECO:0000256" key="3">
    <source>
        <dbReference type="ARBA" id="ARBA00022723"/>
    </source>
</evidence>
<comment type="cofactor">
    <cofactor evidence="9">
        <name>Mg(2+)</name>
        <dbReference type="ChEBI" id="CHEBI:18420"/>
    </cofactor>
    <text evidence="9">Binds 1 Mg(2+) ion per subunit.</text>
</comment>
<keyword evidence="2 9" id="KW-0808">Transferase</keyword>
<dbReference type="EMBL" id="BAAAEU010000010">
    <property type="protein sequence ID" value="GAA0716305.1"/>
    <property type="molecule type" value="Genomic_DNA"/>
</dbReference>
<sequence length="211" mass="22288">MNDPASFTLRGLYAITDGPRADLLEVCAAALDGGAAMMQYRDKTADHARRLQEVHALQALCARHRVPLIVNDDVELAAAIGAAGVHLGEDDAAFETARARLGADAIIGVSCYDSLERARRFAAAGADYLAFGAFFDSSTKPLARHATTQLLHDAKALRLPLVAIGGITTDNARSLIDAGADAVAVISALFGARDVRAAARRFAELFESPRS</sequence>
<evidence type="ECO:0000256" key="6">
    <source>
        <dbReference type="ARBA" id="ARBA00047334"/>
    </source>
</evidence>
<evidence type="ECO:0000256" key="8">
    <source>
        <dbReference type="ARBA" id="ARBA00047883"/>
    </source>
</evidence>
<feature type="binding site" evidence="9">
    <location>
        <begin position="186"/>
        <end position="187"/>
    </location>
    <ligand>
        <name>2-[(2R,5Z)-2-carboxy-4-methylthiazol-5(2H)-ylidene]ethyl phosphate</name>
        <dbReference type="ChEBI" id="CHEBI:62899"/>
    </ligand>
</feature>
<reference evidence="13 14" key="1">
    <citation type="journal article" date="2019" name="Int. J. Syst. Evol. Microbiol.">
        <title>The Global Catalogue of Microorganisms (GCM) 10K type strain sequencing project: providing services to taxonomists for standard genome sequencing and annotation.</title>
        <authorList>
            <consortium name="The Broad Institute Genomics Platform"/>
            <consortium name="The Broad Institute Genome Sequencing Center for Infectious Disease"/>
            <person name="Wu L."/>
            <person name="Ma J."/>
        </authorList>
    </citation>
    <scope>NUCLEOTIDE SEQUENCE [LARGE SCALE GENOMIC DNA]</scope>
    <source>
        <strain evidence="13 14">JCM 15421</strain>
    </source>
</reference>
<dbReference type="InterPro" id="IPR022998">
    <property type="entry name" value="ThiamineP_synth_TenI"/>
</dbReference>
<evidence type="ECO:0000259" key="12">
    <source>
        <dbReference type="Pfam" id="PF02581"/>
    </source>
</evidence>
<dbReference type="HAMAP" id="MF_00097">
    <property type="entry name" value="TMP_synthase"/>
    <property type="match status" value="1"/>
</dbReference>
<dbReference type="SUPFAM" id="SSF51391">
    <property type="entry name" value="Thiamin phosphate synthase"/>
    <property type="match status" value="1"/>
</dbReference>
<comment type="catalytic activity">
    <reaction evidence="8 9 10">
        <text>2-[(2R,5Z)-2-carboxy-4-methylthiazol-5(2H)-ylidene]ethyl phosphate + 4-amino-2-methyl-5-(diphosphooxymethyl)pyrimidine + 2 H(+) = thiamine phosphate + CO2 + diphosphate</text>
        <dbReference type="Rhea" id="RHEA:47844"/>
        <dbReference type="ChEBI" id="CHEBI:15378"/>
        <dbReference type="ChEBI" id="CHEBI:16526"/>
        <dbReference type="ChEBI" id="CHEBI:33019"/>
        <dbReference type="ChEBI" id="CHEBI:37575"/>
        <dbReference type="ChEBI" id="CHEBI:57841"/>
        <dbReference type="ChEBI" id="CHEBI:62899"/>
        <dbReference type="EC" id="2.5.1.3"/>
    </reaction>
</comment>
<proteinExistence type="inferred from homology"/>
<dbReference type="Pfam" id="PF02581">
    <property type="entry name" value="TMP-TENI"/>
    <property type="match status" value="1"/>
</dbReference>
<gene>
    <name evidence="9 13" type="primary">thiE</name>
    <name evidence="13" type="ORF">GCM10009105_22610</name>
</gene>
<keyword evidence="3 9" id="KW-0479">Metal-binding</keyword>
<feature type="binding site" evidence="9">
    <location>
        <position position="110"/>
    </location>
    <ligand>
        <name>4-amino-2-methyl-5-(diphosphooxymethyl)pyrimidine</name>
        <dbReference type="ChEBI" id="CHEBI:57841"/>
    </ligand>
</feature>
<feature type="domain" description="Thiamine phosphate synthase/TenI" evidence="12">
    <location>
        <begin position="12"/>
        <end position="189"/>
    </location>
</feature>
<evidence type="ECO:0000313" key="14">
    <source>
        <dbReference type="Proteomes" id="UP001501523"/>
    </source>
</evidence>
<evidence type="ECO:0000256" key="4">
    <source>
        <dbReference type="ARBA" id="ARBA00022842"/>
    </source>
</evidence>
<dbReference type="EC" id="2.5.1.3" evidence="9"/>
<comment type="pathway">
    <text evidence="1 9 11">Cofactor biosynthesis; thiamine diphosphate biosynthesis; thiamine phosphate from 4-amino-2-methyl-5-diphosphomethylpyrimidine and 4-methyl-5-(2-phosphoethyl)-thiazole: step 1/1.</text>
</comment>
<accession>A0ABN1IL64</accession>
<protein>
    <recommendedName>
        <fullName evidence="9">Thiamine-phosphate synthase</fullName>
        <shortName evidence="9">TP synthase</shortName>
        <shortName evidence="9">TPS</shortName>
        <ecNumber evidence="9">2.5.1.3</ecNumber>
    </recommendedName>
    <alternativeName>
        <fullName evidence="9">Thiamine-phosphate pyrophosphorylase</fullName>
        <shortName evidence="9">TMP pyrophosphorylase</shortName>
        <shortName evidence="9">TMP-PPase</shortName>
    </alternativeName>
</protein>
<dbReference type="InterPro" id="IPR036206">
    <property type="entry name" value="ThiamineP_synth_sf"/>
</dbReference>
<comment type="function">
    <text evidence="9">Condenses 4-methyl-5-(beta-hydroxyethyl)thiazole monophosphate (THZ-P) and 2-methyl-4-amino-5-hydroxymethyl pyrimidine pyrophosphate (HMP-PP) to form thiamine monophosphate (TMP).</text>
</comment>
<dbReference type="NCBIfam" id="TIGR00693">
    <property type="entry name" value="thiE"/>
    <property type="match status" value="1"/>
</dbReference>
<evidence type="ECO:0000256" key="7">
    <source>
        <dbReference type="ARBA" id="ARBA00047851"/>
    </source>
</evidence>
<keyword evidence="14" id="KW-1185">Reference proteome</keyword>
<feature type="binding site" evidence="9">
    <location>
        <position position="91"/>
    </location>
    <ligand>
        <name>Mg(2+)</name>
        <dbReference type="ChEBI" id="CHEBI:18420"/>
    </ligand>
</feature>
<evidence type="ECO:0000256" key="1">
    <source>
        <dbReference type="ARBA" id="ARBA00005165"/>
    </source>
</evidence>
<name>A0ABN1IL64_9GAMM</name>
<comment type="caution">
    <text evidence="13">The sequence shown here is derived from an EMBL/GenBank/DDBJ whole genome shotgun (WGS) entry which is preliminary data.</text>
</comment>
<evidence type="ECO:0000256" key="5">
    <source>
        <dbReference type="ARBA" id="ARBA00022977"/>
    </source>
</evidence>
<keyword evidence="4 9" id="KW-0460">Magnesium</keyword>
<dbReference type="InterPro" id="IPR034291">
    <property type="entry name" value="TMP_synthase"/>
</dbReference>
<organism evidence="13 14">
    <name type="scientific">Dokdonella soli</name>
    <dbReference type="NCBI Taxonomy" id="529810"/>
    <lineage>
        <taxon>Bacteria</taxon>
        <taxon>Pseudomonadati</taxon>
        <taxon>Pseudomonadota</taxon>
        <taxon>Gammaproteobacteria</taxon>
        <taxon>Lysobacterales</taxon>
        <taxon>Rhodanobacteraceae</taxon>
        <taxon>Dokdonella</taxon>
    </lineage>
</organism>
<feature type="binding site" evidence="9">
    <location>
        <position position="71"/>
    </location>
    <ligand>
        <name>4-amino-2-methyl-5-(diphosphooxymethyl)pyrimidine</name>
        <dbReference type="ChEBI" id="CHEBI:57841"/>
    </ligand>
</feature>
<dbReference type="CDD" id="cd00564">
    <property type="entry name" value="TMP_TenI"/>
    <property type="match status" value="1"/>
</dbReference>
<comment type="catalytic activity">
    <reaction evidence="6 9 10">
        <text>4-methyl-5-(2-phosphooxyethyl)-thiazole + 4-amino-2-methyl-5-(diphosphooxymethyl)pyrimidine + H(+) = thiamine phosphate + diphosphate</text>
        <dbReference type="Rhea" id="RHEA:22328"/>
        <dbReference type="ChEBI" id="CHEBI:15378"/>
        <dbReference type="ChEBI" id="CHEBI:33019"/>
        <dbReference type="ChEBI" id="CHEBI:37575"/>
        <dbReference type="ChEBI" id="CHEBI:57841"/>
        <dbReference type="ChEBI" id="CHEBI:58296"/>
        <dbReference type="EC" id="2.5.1.3"/>
    </reaction>
</comment>
<evidence type="ECO:0000256" key="10">
    <source>
        <dbReference type="RuleBase" id="RU003826"/>
    </source>
</evidence>
<evidence type="ECO:0000256" key="9">
    <source>
        <dbReference type="HAMAP-Rule" id="MF_00097"/>
    </source>
</evidence>
<evidence type="ECO:0000256" key="11">
    <source>
        <dbReference type="RuleBase" id="RU004253"/>
    </source>
</evidence>
<evidence type="ECO:0000256" key="2">
    <source>
        <dbReference type="ARBA" id="ARBA00022679"/>
    </source>
</evidence>
<dbReference type="PANTHER" id="PTHR20857:SF15">
    <property type="entry name" value="THIAMINE-PHOSPHATE SYNTHASE"/>
    <property type="match status" value="1"/>
</dbReference>
<feature type="binding site" evidence="9">
    <location>
        <position position="140"/>
    </location>
    <ligand>
        <name>4-amino-2-methyl-5-(diphosphooxymethyl)pyrimidine</name>
        <dbReference type="ChEBI" id="CHEBI:57841"/>
    </ligand>
</feature>
<dbReference type="Gene3D" id="3.20.20.70">
    <property type="entry name" value="Aldolase class I"/>
    <property type="match status" value="1"/>
</dbReference>
<dbReference type="InterPro" id="IPR013785">
    <property type="entry name" value="Aldolase_TIM"/>
</dbReference>
<feature type="binding site" evidence="9">
    <location>
        <position position="72"/>
    </location>
    <ligand>
        <name>Mg(2+)</name>
        <dbReference type="ChEBI" id="CHEBI:18420"/>
    </ligand>
</feature>
<comment type="catalytic activity">
    <reaction evidence="7 9 10">
        <text>2-(2-carboxy-4-methylthiazol-5-yl)ethyl phosphate + 4-amino-2-methyl-5-(diphosphooxymethyl)pyrimidine + 2 H(+) = thiamine phosphate + CO2 + diphosphate</text>
        <dbReference type="Rhea" id="RHEA:47848"/>
        <dbReference type="ChEBI" id="CHEBI:15378"/>
        <dbReference type="ChEBI" id="CHEBI:16526"/>
        <dbReference type="ChEBI" id="CHEBI:33019"/>
        <dbReference type="ChEBI" id="CHEBI:37575"/>
        <dbReference type="ChEBI" id="CHEBI:57841"/>
        <dbReference type="ChEBI" id="CHEBI:62890"/>
        <dbReference type="EC" id="2.5.1.3"/>
    </reaction>
</comment>
<dbReference type="PANTHER" id="PTHR20857">
    <property type="entry name" value="THIAMINE-PHOSPHATE PYROPHOSPHORYLASE"/>
    <property type="match status" value="1"/>
</dbReference>
<keyword evidence="5 9" id="KW-0784">Thiamine biosynthesis</keyword>
<feature type="binding site" evidence="9">
    <location>
        <begin position="39"/>
        <end position="43"/>
    </location>
    <ligand>
        <name>4-amino-2-methyl-5-(diphosphooxymethyl)pyrimidine</name>
        <dbReference type="ChEBI" id="CHEBI:57841"/>
    </ligand>
</feature>